<reference evidence="4" key="1">
    <citation type="submission" date="2017-09" db="EMBL/GenBank/DDBJ databases">
        <authorList>
            <person name="Regsiter A."/>
            <person name="William W."/>
        </authorList>
    </citation>
    <scope>NUCLEOTIDE SEQUENCE [LARGE SCALE GENOMIC DNA]</scope>
    <source>
        <strain evidence="4">500-1</strain>
    </source>
</reference>
<dbReference type="EMBL" id="LT907975">
    <property type="protein sequence ID" value="SOB59571.1"/>
    <property type="molecule type" value="Genomic_DNA"/>
</dbReference>
<keyword evidence="1" id="KW-0732">Signal</keyword>
<protein>
    <recommendedName>
        <fullName evidence="2">Solute-binding protein family 3/N-terminal domain-containing protein</fullName>
    </recommendedName>
</protein>
<evidence type="ECO:0000259" key="2">
    <source>
        <dbReference type="Pfam" id="PF00497"/>
    </source>
</evidence>
<keyword evidence="4" id="KW-1185">Reference proteome</keyword>
<dbReference type="Proteomes" id="UP000219215">
    <property type="component" value="Chromosome DPRO"/>
</dbReference>
<accession>A0A2C8FCE3</accession>
<gene>
    <name evidence="3" type="ORF">DPRO_2662</name>
</gene>
<name>A0A2C8FCE3_9BACT</name>
<dbReference type="SUPFAM" id="SSF53850">
    <property type="entry name" value="Periplasmic binding protein-like II"/>
    <property type="match status" value="1"/>
</dbReference>
<feature type="chain" id="PRO_5012361117" description="Solute-binding protein family 3/N-terminal domain-containing protein" evidence="1">
    <location>
        <begin position="25"/>
        <end position="252"/>
    </location>
</feature>
<dbReference type="Gene3D" id="3.40.190.10">
    <property type="entry name" value="Periplasmic binding protein-like II"/>
    <property type="match status" value="2"/>
</dbReference>
<evidence type="ECO:0000313" key="3">
    <source>
        <dbReference type="EMBL" id="SOB59571.1"/>
    </source>
</evidence>
<dbReference type="InterPro" id="IPR001638">
    <property type="entry name" value="Solute-binding_3/MltF_N"/>
</dbReference>
<dbReference type="KEGG" id="pprf:DPRO_2662"/>
<dbReference type="PANTHER" id="PTHR38834:SF3">
    <property type="entry name" value="SOLUTE-BINDING PROTEIN FAMILY 3_N-TERMINAL DOMAIN-CONTAINING PROTEIN"/>
    <property type="match status" value="1"/>
</dbReference>
<proteinExistence type="predicted"/>
<evidence type="ECO:0000313" key="4">
    <source>
        <dbReference type="Proteomes" id="UP000219215"/>
    </source>
</evidence>
<evidence type="ECO:0000256" key="1">
    <source>
        <dbReference type="SAM" id="SignalP"/>
    </source>
</evidence>
<dbReference type="PANTHER" id="PTHR38834">
    <property type="entry name" value="PERIPLASMIC SUBSTRATE BINDING PROTEIN FAMILY 3"/>
    <property type="match status" value="1"/>
</dbReference>
<feature type="signal peptide" evidence="1">
    <location>
        <begin position="1"/>
        <end position="24"/>
    </location>
</feature>
<organism evidence="3 4">
    <name type="scientific">Pseudodesulfovibrio profundus</name>
    <dbReference type="NCBI Taxonomy" id="57320"/>
    <lineage>
        <taxon>Bacteria</taxon>
        <taxon>Pseudomonadati</taxon>
        <taxon>Thermodesulfobacteriota</taxon>
        <taxon>Desulfovibrionia</taxon>
        <taxon>Desulfovibrionales</taxon>
        <taxon>Desulfovibrionaceae</taxon>
    </lineage>
</organism>
<dbReference type="Pfam" id="PF00497">
    <property type="entry name" value="SBP_bac_3"/>
    <property type="match status" value="1"/>
</dbReference>
<sequence>MLKMLRHIPAAIMVLLFTVSSAQAEAFTVFTNTVPPIKFVENNRLKGVAGEILDALLRRTNHSVDTVIALPLKTAYEQVRQTKNSICPALGRTPQREKHFKWVGPVYSTRFGLIVKKSRLEELKSVNSSDLIVGSVAQSVPEQKYRKQFPSKKVRQIPTTDQAIRQLAGNTIDVLVFALTPAFHLIAHEGLDPHDYVVLNEIDSVDLYIAFNLHTSDQTIQQFQDALEDMKRSDDNDNEYKRIISRYFVPSL</sequence>
<feature type="domain" description="Solute-binding protein family 3/N-terminal" evidence="2">
    <location>
        <begin position="31"/>
        <end position="248"/>
    </location>
</feature>
<dbReference type="AlphaFoldDB" id="A0A2C8FCE3"/>